<reference evidence="5 6" key="1">
    <citation type="journal article" date="2017" name="Elife">
        <title>Extensive horizontal gene transfer in cheese-associated bacteria.</title>
        <authorList>
            <person name="Bonham K.S."/>
            <person name="Wolfe B.E."/>
            <person name="Dutton R.J."/>
        </authorList>
    </citation>
    <scope>NUCLEOTIDE SEQUENCE [LARGE SCALE GENOMIC DNA]</scope>
    <source>
        <strain evidence="5 6">JB182</strain>
    </source>
</reference>
<dbReference type="SUPFAM" id="SSF48008">
    <property type="entry name" value="GntR ligand-binding domain-like"/>
    <property type="match status" value="1"/>
</dbReference>
<dbReference type="SMART" id="SM00345">
    <property type="entry name" value="HTH_GNTR"/>
    <property type="match status" value="1"/>
</dbReference>
<dbReference type="InterPro" id="IPR036390">
    <property type="entry name" value="WH_DNA-bd_sf"/>
</dbReference>
<dbReference type="EMBL" id="PNQX01000001">
    <property type="protein sequence ID" value="PMQ21926.1"/>
    <property type="molecule type" value="Genomic_DNA"/>
</dbReference>
<dbReference type="Pfam" id="PF00392">
    <property type="entry name" value="GntR"/>
    <property type="match status" value="1"/>
</dbReference>
<dbReference type="GO" id="GO:0003700">
    <property type="term" value="F:DNA-binding transcription factor activity"/>
    <property type="evidence" value="ECO:0007669"/>
    <property type="project" value="InterPro"/>
</dbReference>
<keyword evidence="1" id="KW-0805">Transcription regulation</keyword>
<dbReference type="SMART" id="SM00895">
    <property type="entry name" value="FCD"/>
    <property type="match status" value="1"/>
</dbReference>
<dbReference type="Gene3D" id="1.10.10.10">
    <property type="entry name" value="Winged helix-like DNA-binding domain superfamily/Winged helix DNA-binding domain"/>
    <property type="match status" value="1"/>
</dbReference>
<dbReference type="RefSeq" id="WP_102598337.1">
    <property type="nucleotide sequence ID" value="NZ_JBQDJG010000072.1"/>
</dbReference>
<evidence type="ECO:0000313" key="5">
    <source>
        <dbReference type="EMBL" id="PMQ21926.1"/>
    </source>
</evidence>
<proteinExistence type="predicted"/>
<keyword evidence="2" id="KW-0238">DNA-binding</keyword>
<gene>
    <name evidence="5" type="ORF">CIK84_10565</name>
</gene>
<accession>A0A2N7S725</accession>
<evidence type="ECO:0000259" key="4">
    <source>
        <dbReference type="PROSITE" id="PS50949"/>
    </source>
</evidence>
<comment type="caution">
    <text evidence="5">The sequence shown here is derived from an EMBL/GenBank/DDBJ whole genome shotgun (WGS) entry which is preliminary data.</text>
</comment>
<evidence type="ECO:0000313" key="6">
    <source>
        <dbReference type="Proteomes" id="UP000235739"/>
    </source>
</evidence>
<keyword evidence="3" id="KW-0804">Transcription</keyword>
<dbReference type="InterPro" id="IPR000524">
    <property type="entry name" value="Tscrpt_reg_HTH_GntR"/>
</dbReference>
<dbReference type="Pfam" id="PF07729">
    <property type="entry name" value="FCD"/>
    <property type="match status" value="1"/>
</dbReference>
<feature type="domain" description="HTH gntR-type" evidence="4">
    <location>
        <begin position="17"/>
        <end position="84"/>
    </location>
</feature>
<dbReference type="Gene3D" id="1.20.120.530">
    <property type="entry name" value="GntR ligand-binding domain-like"/>
    <property type="match status" value="1"/>
</dbReference>
<dbReference type="InterPro" id="IPR008920">
    <property type="entry name" value="TF_FadR/GntR_C"/>
</dbReference>
<evidence type="ECO:0000256" key="1">
    <source>
        <dbReference type="ARBA" id="ARBA00023015"/>
    </source>
</evidence>
<evidence type="ECO:0000256" key="3">
    <source>
        <dbReference type="ARBA" id="ARBA00023163"/>
    </source>
</evidence>
<dbReference type="GO" id="GO:0003677">
    <property type="term" value="F:DNA binding"/>
    <property type="evidence" value="ECO:0007669"/>
    <property type="project" value="UniProtKB-KW"/>
</dbReference>
<dbReference type="PANTHER" id="PTHR43537">
    <property type="entry name" value="TRANSCRIPTIONAL REGULATOR, GNTR FAMILY"/>
    <property type="match status" value="1"/>
</dbReference>
<dbReference type="AlphaFoldDB" id="A0A2N7S725"/>
<name>A0A2N7S725_9MICC</name>
<organism evidence="5 6">
    <name type="scientific">Glutamicibacter arilaitensis</name>
    <dbReference type="NCBI Taxonomy" id="256701"/>
    <lineage>
        <taxon>Bacteria</taxon>
        <taxon>Bacillati</taxon>
        <taxon>Actinomycetota</taxon>
        <taxon>Actinomycetes</taxon>
        <taxon>Micrococcales</taxon>
        <taxon>Micrococcaceae</taxon>
        <taxon>Glutamicibacter</taxon>
    </lineage>
</organism>
<dbReference type="PANTHER" id="PTHR43537:SF45">
    <property type="entry name" value="GNTR FAMILY REGULATORY PROTEIN"/>
    <property type="match status" value="1"/>
</dbReference>
<dbReference type="CDD" id="cd07377">
    <property type="entry name" value="WHTH_GntR"/>
    <property type="match status" value="1"/>
</dbReference>
<dbReference type="InterPro" id="IPR036388">
    <property type="entry name" value="WH-like_DNA-bd_sf"/>
</dbReference>
<dbReference type="Proteomes" id="UP000235739">
    <property type="component" value="Unassembled WGS sequence"/>
</dbReference>
<sequence>MDATSTTAARPAKAPHAHSGVWAADELRRRIAEGELLPGDKLSEQALAESLGLSRNTLRESFTLLNSELIITRIPNRGVFVASPDADDVREIYAVRRTIEPACLAWGPELDLEALERIIAQERAGLAAGDVARMASANQDFHKQLVRSSHSALLQELMGRVLARMRLVFHAMSDAPDFHSHYVERNATLLALLRDGKRMEAAETLRSYLDTAEAELLSHIHQRSS</sequence>
<dbReference type="SUPFAM" id="SSF46785">
    <property type="entry name" value="Winged helix' DNA-binding domain"/>
    <property type="match status" value="1"/>
</dbReference>
<dbReference type="InterPro" id="IPR011711">
    <property type="entry name" value="GntR_C"/>
</dbReference>
<dbReference type="PROSITE" id="PS50949">
    <property type="entry name" value="HTH_GNTR"/>
    <property type="match status" value="1"/>
</dbReference>
<evidence type="ECO:0000256" key="2">
    <source>
        <dbReference type="ARBA" id="ARBA00023125"/>
    </source>
</evidence>
<protein>
    <submittedName>
        <fullName evidence="5">GntR family transcriptional regulator</fullName>
    </submittedName>
</protein>